<sequence>MFILRIPFRKLHKLAESPNSCDRLALVTCLRCLMYDDDEGKSCVIKTHRHQHVSPAIIYSH</sequence>
<comment type="caution">
    <text evidence="1">The sequence shown here is derived from an EMBL/GenBank/DDBJ whole genome shotgun (WGS) entry which is preliminary data.</text>
</comment>
<proteinExistence type="predicted"/>
<organism evidence="1 2">
    <name type="scientific">Portunus trituberculatus</name>
    <name type="common">Swimming crab</name>
    <name type="synonym">Neptunus trituberculatus</name>
    <dbReference type="NCBI Taxonomy" id="210409"/>
    <lineage>
        <taxon>Eukaryota</taxon>
        <taxon>Metazoa</taxon>
        <taxon>Ecdysozoa</taxon>
        <taxon>Arthropoda</taxon>
        <taxon>Crustacea</taxon>
        <taxon>Multicrustacea</taxon>
        <taxon>Malacostraca</taxon>
        <taxon>Eumalacostraca</taxon>
        <taxon>Eucarida</taxon>
        <taxon>Decapoda</taxon>
        <taxon>Pleocyemata</taxon>
        <taxon>Brachyura</taxon>
        <taxon>Eubrachyura</taxon>
        <taxon>Portunoidea</taxon>
        <taxon>Portunidae</taxon>
        <taxon>Portuninae</taxon>
        <taxon>Portunus</taxon>
    </lineage>
</organism>
<dbReference type="EMBL" id="VSRR010029569">
    <property type="protein sequence ID" value="MPC69522.1"/>
    <property type="molecule type" value="Genomic_DNA"/>
</dbReference>
<reference evidence="1 2" key="1">
    <citation type="submission" date="2019-05" db="EMBL/GenBank/DDBJ databases">
        <title>Another draft genome of Portunus trituberculatus and its Hox gene families provides insights of decapod evolution.</title>
        <authorList>
            <person name="Jeong J.-H."/>
            <person name="Song I."/>
            <person name="Kim S."/>
            <person name="Choi T."/>
            <person name="Kim D."/>
            <person name="Ryu S."/>
            <person name="Kim W."/>
        </authorList>
    </citation>
    <scope>NUCLEOTIDE SEQUENCE [LARGE SCALE GENOMIC DNA]</scope>
    <source>
        <tissue evidence="1">Muscle</tissue>
    </source>
</reference>
<dbReference type="AlphaFoldDB" id="A0A5B7HEI1"/>
<accession>A0A5B7HEI1</accession>
<keyword evidence="2" id="KW-1185">Reference proteome</keyword>
<dbReference type="Proteomes" id="UP000324222">
    <property type="component" value="Unassembled WGS sequence"/>
</dbReference>
<gene>
    <name evidence="1" type="ORF">E2C01_063748</name>
</gene>
<evidence type="ECO:0000313" key="1">
    <source>
        <dbReference type="EMBL" id="MPC69522.1"/>
    </source>
</evidence>
<protein>
    <submittedName>
        <fullName evidence="1">Uncharacterized protein</fullName>
    </submittedName>
</protein>
<name>A0A5B7HEI1_PORTR</name>
<evidence type="ECO:0000313" key="2">
    <source>
        <dbReference type="Proteomes" id="UP000324222"/>
    </source>
</evidence>